<feature type="compositionally biased region" description="Polar residues" evidence="1">
    <location>
        <begin position="31"/>
        <end position="48"/>
    </location>
</feature>
<feature type="transmembrane region" description="Helical" evidence="2">
    <location>
        <begin position="500"/>
        <end position="520"/>
    </location>
</feature>
<dbReference type="VEuPathDB" id="TriTrypDB:BSAL_22300"/>
<feature type="transmembrane region" description="Helical" evidence="2">
    <location>
        <begin position="606"/>
        <end position="630"/>
    </location>
</feature>
<feature type="transmembrane region" description="Helical" evidence="2">
    <location>
        <begin position="681"/>
        <end position="704"/>
    </location>
</feature>
<reference evidence="4" key="1">
    <citation type="submission" date="2015-09" db="EMBL/GenBank/DDBJ databases">
        <authorList>
            <consortium name="Pathogen Informatics"/>
        </authorList>
    </citation>
    <scope>NUCLEOTIDE SEQUENCE [LARGE SCALE GENOMIC DNA]</scope>
    <source>
        <strain evidence="4">Lake Konstanz</strain>
    </source>
</reference>
<feature type="transmembrane region" description="Helical" evidence="2">
    <location>
        <begin position="358"/>
        <end position="378"/>
    </location>
</feature>
<keyword evidence="4" id="KW-1185">Reference proteome</keyword>
<protein>
    <submittedName>
        <fullName evidence="3">Transmembrane protein, putative</fullName>
    </submittedName>
</protein>
<organism evidence="3 4">
    <name type="scientific">Bodo saltans</name>
    <name type="common">Flagellated protozoan</name>
    <dbReference type="NCBI Taxonomy" id="75058"/>
    <lineage>
        <taxon>Eukaryota</taxon>
        <taxon>Discoba</taxon>
        <taxon>Euglenozoa</taxon>
        <taxon>Kinetoplastea</taxon>
        <taxon>Metakinetoplastina</taxon>
        <taxon>Eubodonida</taxon>
        <taxon>Bodonidae</taxon>
        <taxon>Bodo</taxon>
    </lineage>
</organism>
<dbReference type="AlphaFoldDB" id="A0A0S4JHK2"/>
<evidence type="ECO:0000256" key="1">
    <source>
        <dbReference type="SAM" id="MobiDB-lite"/>
    </source>
</evidence>
<sequence length="747" mass="82353">MGAISDYGSSSSVDNAFITPTDTTKDREAQSRSGSTAHLSVNETTQPAISSGLSQRSIGSSTSPMPREESHYSVRSYATRNLSTTHTHPLVEFCLLYFKGKGEKVDITQNLPEPPLSLLANTRGGSVSTAQNTFTTPLMMDDDGRGGKSPYAKGYSWYSFLFSYKWYLSSASQFFRWLNAAFRHTILVAPRDRNSHYLFYALVLLSFAVNMTSLFVSVYASDSESCNVIIPTASDDCCQCVCNINASWCATVPQSFANASFANGTSVLVPLNQYGNYFSGSNSIEQTLTSKKLNVATVYALSLAFALIQLGMARIRGNWYMLLCVCAVMILQSLRNLYLHFPVSAWSTFVDSADALDVVVLVADVVSVLTAVVATAMLRSLRPAFLTTQFQQFGHLTTHQETLRNYSVMFATVLFDCQTSSLLYIQLAALASSNTEVSSCLTVMLWCDITSNYVGYTYVRFERYWGIVTALLSKAILAVSWIVFSAYVMQMLRSADALDVVVLVADVVSILTAVVATAMLRSLRPAFLTTQFQQFGHLTTHQETLRNYSVMFATVLFDCQTSSLLYIQLAALASSNTEVSSCLTVMLWCDITSNYVGYTYVRFERYWGIVTALLSKAILAVSWIVFSAYVMQCYDMFQSRALFLRVTLVASQYLGVDAADAQAYLLGDCKISPVVSGSRDVVVMFALMAIAFFVRVISIFYAALLTADFGKTIIASLFFDVVAIQQKTGLPLPDAAVDTLDVRKQRT</sequence>
<gene>
    <name evidence="3" type="ORF">BSAL_22290</name>
</gene>
<name>A0A0S4JHK2_BODSA</name>
<feature type="transmembrane region" description="Helical" evidence="2">
    <location>
        <begin position="464"/>
        <end position="488"/>
    </location>
</feature>
<feature type="region of interest" description="Disordered" evidence="1">
    <location>
        <begin position="1"/>
        <end position="72"/>
    </location>
</feature>
<feature type="transmembrane region" description="Helical" evidence="2">
    <location>
        <begin position="319"/>
        <end position="338"/>
    </location>
</feature>
<feature type="compositionally biased region" description="Polar residues" evidence="1">
    <location>
        <begin position="7"/>
        <end position="22"/>
    </location>
</feature>
<keyword evidence="2" id="KW-0472">Membrane</keyword>
<keyword evidence="2 3" id="KW-0812">Transmembrane</keyword>
<evidence type="ECO:0000313" key="4">
    <source>
        <dbReference type="Proteomes" id="UP000051952"/>
    </source>
</evidence>
<accession>A0A0S4JHK2</accession>
<evidence type="ECO:0000313" key="3">
    <source>
        <dbReference type="EMBL" id="CUG89604.1"/>
    </source>
</evidence>
<feature type="compositionally biased region" description="Low complexity" evidence="1">
    <location>
        <begin position="49"/>
        <end position="63"/>
    </location>
</feature>
<feature type="transmembrane region" description="Helical" evidence="2">
    <location>
        <begin position="197"/>
        <end position="220"/>
    </location>
</feature>
<evidence type="ECO:0000256" key="2">
    <source>
        <dbReference type="SAM" id="Phobius"/>
    </source>
</evidence>
<keyword evidence="2" id="KW-1133">Transmembrane helix</keyword>
<dbReference type="Proteomes" id="UP000051952">
    <property type="component" value="Unassembled WGS sequence"/>
</dbReference>
<proteinExistence type="predicted"/>
<dbReference type="EMBL" id="CYKH01001751">
    <property type="protein sequence ID" value="CUG89604.1"/>
    <property type="molecule type" value="Genomic_DNA"/>
</dbReference>